<protein>
    <recommendedName>
        <fullName evidence="1">SnoaL-like domain-containing protein</fullName>
    </recommendedName>
</protein>
<accession>A0A418SIY2</accession>
<dbReference type="InterPro" id="IPR037401">
    <property type="entry name" value="SnoaL-like"/>
</dbReference>
<dbReference type="AlphaFoldDB" id="A0A418SIY2"/>
<dbReference type="InterPro" id="IPR032710">
    <property type="entry name" value="NTF2-like_dom_sf"/>
</dbReference>
<evidence type="ECO:0000313" key="3">
    <source>
        <dbReference type="Proteomes" id="UP000283786"/>
    </source>
</evidence>
<gene>
    <name evidence="2" type="ORF">PSAL_024260</name>
</gene>
<dbReference type="Proteomes" id="UP000283786">
    <property type="component" value="Chromosome"/>
</dbReference>
<organism evidence="2 3">
    <name type="scientific">Pseudooceanicola algae</name>
    <dbReference type="NCBI Taxonomy" id="1537215"/>
    <lineage>
        <taxon>Bacteria</taxon>
        <taxon>Pseudomonadati</taxon>
        <taxon>Pseudomonadota</taxon>
        <taxon>Alphaproteobacteria</taxon>
        <taxon>Rhodobacterales</taxon>
        <taxon>Paracoccaceae</taxon>
        <taxon>Pseudooceanicola</taxon>
    </lineage>
</organism>
<proteinExistence type="predicted"/>
<dbReference type="EMBL" id="CP060436">
    <property type="protein sequence ID" value="QPM91177.1"/>
    <property type="molecule type" value="Genomic_DNA"/>
</dbReference>
<dbReference type="OrthoDB" id="7857582at2"/>
<evidence type="ECO:0000259" key="1">
    <source>
        <dbReference type="Pfam" id="PF12680"/>
    </source>
</evidence>
<keyword evidence="3" id="KW-1185">Reference proteome</keyword>
<feature type="domain" description="SnoaL-like" evidence="1">
    <location>
        <begin position="8"/>
        <end position="116"/>
    </location>
</feature>
<dbReference type="RefSeq" id="WP_119838496.1">
    <property type="nucleotide sequence ID" value="NZ_CP060436.1"/>
</dbReference>
<evidence type="ECO:0000313" key="2">
    <source>
        <dbReference type="EMBL" id="QPM91177.1"/>
    </source>
</evidence>
<sequence length="133" mass="14771">MLDNPLLEAFYAAYNRHDAPAAAALYHADGWHEEIAMEGRREGQVALADGLSGLFRMLPDVRWAPGKVIRSADWTAVNYVMTGTFTLRGGKDGEVPGSRQVVLDGLHLIRIRDDRIEGTRDYWDKGAFLAQIG</sequence>
<reference evidence="2 3" key="1">
    <citation type="submission" date="2020-08" db="EMBL/GenBank/DDBJ databases">
        <title>Genome sequence of Rhodobacteraceae bacterium Lw-13e.</title>
        <authorList>
            <person name="Poehlein A."/>
            <person name="Wolter L."/>
            <person name="Daniel R."/>
            <person name="Brinkhoff T."/>
        </authorList>
    </citation>
    <scope>NUCLEOTIDE SEQUENCE [LARGE SCALE GENOMIC DNA]</scope>
    <source>
        <strain evidence="2 3">Lw-13e</strain>
    </source>
</reference>
<dbReference type="Gene3D" id="3.10.450.50">
    <property type="match status" value="1"/>
</dbReference>
<dbReference type="SUPFAM" id="SSF54427">
    <property type="entry name" value="NTF2-like"/>
    <property type="match status" value="1"/>
</dbReference>
<name>A0A418SIY2_9RHOB</name>
<dbReference type="Pfam" id="PF12680">
    <property type="entry name" value="SnoaL_2"/>
    <property type="match status" value="1"/>
</dbReference>
<dbReference type="KEGG" id="palw:PSAL_024260"/>